<organism evidence="2">
    <name type="scientific">Citrus limon</name>
    <name type="common">Lemon</name>
    <name type="synonym">Citrus medica var. limon</name>
    <dbReference type="NCBI Taxonomy" id="2708"/>
    <lineage>
        <taxon>Eukaryota</taxon>
        <taxon>Viridiplantae</taxon>
        <taxon>Streptophyta</taxon>
        <taxon>Embryophyta</taxon>
        <taxon>Tracheophyta</taxon>
        <taxon>Spermatophyta</taxon>
        <taxon>Magnoliopsida</taxon>
        <taxon>eudicotyledons</taxon>
        <taxon>Gunneridae</taxon>
        <taxon>Pentapetalae</taxon>
        <taxon>rosids</taxon>
        <taxon>malvids</taxon>
        <taxon>Sapindales</taxon>
        <taxon>Rutaceae</taxon>
        <taxon>Aurantioideae</taxon>
        <taxon>Citrus</taxon>
    </lineage>
</organism>
<name>A0A1S8ADB2_CITLI</name>
<dbReference type="AlphaFoldDB" id="A0A1S8ADB2"/>
<feature type="region of interest" description="Disordered" evidence="1">
    <location>
        <begin position="1"/>
        <end position="30"/>
    </location>
</feature>
<dbReference type="EMBL" id="GFAY01000207">
    <property type="protein sequence ID" value="JAV45443.1"/>
    <property type="molecule type" value="Transcribed_RNA"/>
</dbReference>
<reference evidence="2" key="1">
    <citation type="submission" date="2016-12" db="EMBL/GenBank/DDBJ databases">
        <title>Transcriptomic, proteomic, and metabolomic analysis of Citrus limon response to graft inoculation by Candidatus Liberibacter asiaticus.</title>
        <authorList>
            <person name="Ramsey J."/>
            <person name="Chin E."/>
            <person name="Chavez J."/>
            <person name="Saha S."/>
            <person name="Mischuk D."/>
            <person name="Mahoney J."/>
            <person name="Mohr J."/>
            <person name="Robison F."/>
            <person name="Godfrey K."/>
            <person name="Levesque C."/>
            <person name="Foster L."/>
            <person name="Xu Y."/>
            <person name="Strickler S."/>
            <person name="Fernandez-Pozo N."/>
            <person name="Polek M.L."/>
            <person name="Giovannoni J."/>
            <person name="Mueller L.A."/>
            <person name="Slupsky C."/>
            <person name="Bruce J."/>
            <person name="Cilia M."/>
        </authorList>
    </citation>
    <scope>NUCLEOTIDE SEQUENCE</scope>
</reference>
<evidence type="ECO:0000256" key="1">
    <source>
        <dbReference type="SAM" id="MobiDB-lite"/>
    </source>
</evidence>
<sequence>MSSHVHARRDCEINKSPDIGRVPLSGGSADGGKACGISRLGKVLDVGEATRLELNQLKSLLRLRLKFDGEEGEE</sequence>
<protein>
    <submittedName>
        <fullName evidence="2">Uncharacterized protein</fullName>
    </submittedName>
</protein>
<accession>A0A1S8ADB2</accession>
<evidence type="ECO:0000313" key="2">
    <source>
        <dbReference type="EMBL" id="JAV45443.1"/>
    </source>
</evidence>
<proteinExistence type="predicted"/>